<organism evidence="2">
    <name type="scientific">Schizaphis graminum</name>
    <name type="common">Green bug aphid</name>
    <dbReference type="NCBI Taxonomy" id="13262"/>
    <lineage>
        <taxon>Eukaryota</taxon>
        <taxon>Metazoa</taxon>
        <taxon>Ecdysozoa</taxon>
        <taxon>Arthropoda</taxon>
        <taxon>Hexapoda</taxon>
        <taxon>Insecta</taxon>
        <taxon>Pterygota</taxon>
        <taxon>Neoptera</taxon>
        <taxon>Paraneoptera</taxon>
        <taxon>Hemiptera</taxon>
        <taxon>Sternorrhyncha</taxon>
        <taxon>Aphidomorpha</taxon>
        <taxon>Aphidoidea</taxon>
        <taxon>Aphididae</taxon>
        <taxon>Aphidini</taxon>
        <taxon>Schizaphis</taxon>
    </lineage>
</organism>
<gene>
    <name evidence="2" type="ORF">g.2652</name>
</gene>
<evidence type="ECO:0000313" key="2">
    <source>
        <dbReference type="EMBL" id="MBY24109.1"/>
    </source>
</evidence>
<dbReference type="AlphaFoldDB" id="A0A2S2P3R6"/>
<feature type="coiled-coil region" evidence="1">
    <location>
        <begin position="178"/>
        <end position="219"/>
    </location>
</feature>
<feature type="coiled-coil region" evidence="1">
    <location>
        <begin position="117"/>
        <end position="144"/>
    </location>
</feature>
<proteinExistence type="predicted"/>
<reference evidence="2" key="1">
    <citation type="submission" date="2018-04" db="EMBL/GenBank/DDBJ databases">
        <title>Transcriptome of Schizaphis graminum biotype I.</title>
        <authorList>
            <person name="Scully E.D."/>
            <person name="Geib S.M."/>
            <person name="Palmer N.A."/>
            <person name="Koch K."/>
            <person name="Bradshaw J."/>
            <person name="Heng-Moss T."/>
            <person name="Sarath G."/>
        </authorList>
    </citation>
    <scope>NUCLEOTIDE SEQUENCE</scope>
</reference>
<sequence>MDEAILRWDKLMSKVKVSSNNQEVVNAEYTGDAPIYLEKLQKAIEDDGKSKILPIKNTQHIKMKVNSLKTETNKPTVNNHSKINIQKNVLKSDVNNRYTRGFNLSNTNDLEPLKVEMEKMNNYMEQFNDKLKTVSAELSNEKNNNIVLMKSVTAALDKYQNLELEQKSHEEIYYKEKLDSCTKELENVMIEKNDLLKRLQESEVQLDNANKKILTLSEKTDDTEYVEKIKELEDE</sequence>
<evidence type="ECO:0000256" key="1">
    <source>
        <dbReference type="SAM" id="Coils"/>
    </source>
</evidence>
<protein>
    <submittedName>
        <fullName evidence="2">Uncharacterized protein</fullName>
    </submittedName>
</protein>
<name>A0A2S2P3R6_SCHGA</name>
<keyword evidence="1" id="KW-0175">Coiled coil</keyword>
<accession>A0A2S2P3R6</accession>
<dbReference type="EMBL" id="GGMR01011490">
    <property type="protein sequence ID" value="MBY24109.1"/>
    <property type="molecule type" value="Transcribed_RNA"/>
</dbReference>